<dbReference type="AlphaFoldDB" id="A0A2T4DUF0"/>
<reference evidence="2 3" key="1">
    <citation type="submission" date="2018-03" db="EMBL/GenBank/DDBJ databases">
        <title>Cross-interface Injection: A General Nanoliter Liquid Handling Method Applied to Single Cells Genome Amplification Automated Nanoliter Liquid Handling Applied to Single Cell Multiple Displacement Amplification.</title>
        <authorList>
            <person name="Yun J."/>
            <person name="Xu P."/>
            <person name="Xu J."/>
            <person name="Dai X."/>
            <person name="Wang Y."/>
            <person name="Zheng X."/>
            <person name="Cao C."/>
            <person name="Yi Q."/>
            <person name="Zhu Y."/>
            <person name="Wang L."/>
            <person name="Dong Z."/>
            <person name="Huang Y."/>
            <person name="Huang L."/>
            <person name="Du W."/>
        </authorList>
    </citation>
    <scope>NUCLEOTIDE SEQUENCE [LARGE SCALE GENOMIC DNA]</scope>
    <source>
        <strain evidence="2 3">Z-D1-2</strain>
    </source>
</reference>
<keyword evidence="1" id="KW-1133">Transmembrane helix</keyword>
<dbReference type="Proteomes" id="UP000240608">
    <property type="component" value="Unassembled WGS sequence"/>
</dbReference>
<organism evidence="2 3">
    <name type="scientific">Marivirga lumbricoides</name>
    <dbReference type="NCBI Taxonomy" id="1046115"/>
    <lineage>
        <taxon>Bacteria</taxon>
        <taxon>Pseudomonadati</taxon>
        <taxon>Bacteroidota</taxon>
        <taxon>Cytophagia</taxon>
        <taxon>Cytophagales</taxon>
        <taxon>Marivirgaceae</taxon>
        <taxon>Marivirga</taxon>
    </lineage>
</organism>
<feature type="transmembrane region" description="Helical" evidence="1">
    <location>
        <begin position="6"/>
        <end position="27"/>
    </location>
</feature>
<keyword evidence="1" id="KW-0812">Transmembrane</keyword>
<comment type="caution">
    <text evidence="2">The sequence shown here is derived from an EMBL/GenBank/DDBJ whole genome shotgun (WGS) entry which is preliminary data.</text>
</comment>
<protein>
    <recommendedName>
        <fullName evidence="4">DKNYY family protein</fullName>
    </recommendedName>
</protein>
<evidence type="ECO:0000256" key="1">
    <source>
        <dbReference type="SAM" id="Phobius"/>
    </source>
</evidence>
<sequence length="350" mass="40283">MNYAVNILATIFLVPWPAIVIMSPMMIAARGFSDSKSSILTAILFFSYPIFLFLLIKLFGFKFYGTEPLAWVLGFSVVVLIIIQLYGLPRMLYNICNDISNEGYHITTEKVYKNGIPLKDADPDTFTAIEGTLFYSKDSNYVYADYKIIESAHAPSFEVVEGSNGLYYKDKNNAYTQWGIIDNSDGESFEWVGHNYAKDKNNVYFDQYVVDNADPNSFEALESYIGRDDHSVFVRYYKANNIKDIARFELIHFKDEFFAKDEQYVYAIFYNSSNPLEIFPEADPATFKPIGEYYAVDDSHVYHYSYYRGHIKLLEGVKPENFKLEYDPETGADAKSHNKLFRQGDLVTTK</sequence>
<keyword evidence="1" id="KW-0472">Membrane</keyword>
<gene>
    <name evidence="2" type="ORF">C9994_03145</name>
</gene>
<name>A0A2T4DUF0_9BACT</name>
<evidence type="ECO:0000313" key="2">
    <source>
        <dbReference type="EMBL" id="PTB97396.1"/>
    </source>
</evidence>
<feature type="transmembrane region" description="Helical" evidence="1">
    <location>
        <begin position="69"/>
        <end position="88"/>
    </location>
</feature>
<dbReference type="Pfam" id="PF13644">
    <property type="entry name" value="DKNYY"/>
    <property type="match status" value="1"/>
</dbReference>
<feature type="transmembrane region" description="Helical" evidence="1">
    <location>
        <begin position="39"/>
        <end position="63"/>
    </location>
</feature>
<evidence type="ECO:0008006" key="4">
    <source>
        <dbReference type="Google" id="ProtNLM"/>
    </source>
</evidence>
<dbReference type="InterPro" id="IPR027375">
    <property type="entry name" value="DKNYY"/>
</dbReference>
<dbReference type="EMBL" id="PYVU01000015">
    <property type="protein sequence ID" value="PTB97396.1"/>
    <property type="molecule type" value="Genomic_DNA"/>
</dbReference>
<evidence type="ECO:0000313" key="3">
    <source>
        <dbReference type="Proteomes" id="UP000240608"/>
    </source>
</evidence>
<proteinExistence type="predicted"/>
<accession>A0A2T4DUF0</accession>